<name>A0A150FZA3_GONPE</name>
<keyword evidence="1" id="KW-0346">Stress response</keyword>
<evidence type="ECO:0000256" key="2">
    <source>
        <dbReference type="ARBA" id="ARBA00023239"/>
    </source>
</evidence>
<dbReference type="EMBL" id="LSYV01000110">
    <property type="protein sequence ID" value="KXZ42941.1"/>
    <property type="molecule type" value="Genomic_DNA"/>
</dbReference>
<accession>A0A150FZA3</accession>
<reference evidence="5" key="1">
    <citation type="journal article" date="2016" name="Nat. Commun.">
        <title>The Gonium pectorale genome demonstrates co-option of cell cycle regulation during the evolution of multicellularity.</title>
        <authorList>
            <person name="Hanschen E.R."/>
            <person name="Marriage T.N."/>
            <person name="Ferris P.J."/>
            <person name="Hamaji T."/>
            <person name="Toyoda A."/>
            <person name="Fujiyama A."/>
            <person name="Neme R."/>
            <person name="Noguchi H."/>
            <person name="Minakuchi Y."/>
            <person name="Suzuki M."/>
            <person name="Kawai-Toyooka H."/>
            <person name="Smith D.R."/>
            <person name="Sparks H."/>
            <person name="Anderson J."/>
            <person name="Bakaric R."/>
            <person name="Luria V."/>
            <person name="Karger A."/>
            <person name="Kirschner M.W."/>
            <person name="Durand P.M."/>
            <person name="Michod R.E."/>
            <person name="Nozaki H."/>
            <person name="Olson B.J."/>
        </authorList>
    </citation>
    <scope>NUCLEOTIDE SEQUENCE [LARGE SCALE GENOMIC DNA]</scope>
    <source>
        <strain evidence="5">NIES-2863</strain>
    </source>
</reference>
<evidence type="ECO:0000313" key="4">
    <source>
        <dbReference type="EMBL" id="KXZ42941.1"/>
    </source>
</evidence>
<comment type="caution">
    <text evidence="4">The sequence shown here is derived from an EMBL/GenBank/DDBJ whole genome shotgun (WGS) entry which is preliminary data.</text>
</comment>
<dbReference type="InterPro" id="IPR050325">
    <property type="entry name" value="Prot/Nucl_acid_deglycase"/>
</dbReference>
<dbReference type="GO" id="GO:0019243">
    <property type="term" value="P:methylglyoxal catabolic process to D-lactate via S-lactoyl-glutathione"/>
    <property type="evidence" value="ECO:0007669"/>
    <property type="project" value="TreeGrafter"/>
</dbReference>
<dbReference type="Gene3D" id="3.40.50.880">
    <property type="match status" value="2"/>
</dbReference>
<comment type="similarity">
    <text evidence="3">Belongs to the peptidase C56 family. HSP31-like subfamily.</text>
</comment>
<evidence type="ECO:0000256" key="1">
    <source>
        <dbReference type="ARBA" id="ARBA00023016"/>
    </source>
</evidence>
<dbReference type="GO" id="GO:0005737">
    <property type="term" value="C:cytoplasm"/>
    <property type="evidence" value="ECO:0007669"/>
    <property type="project" value="TreeGrafter"/>
</dbReference>
<dbReference type="InterPro" id="IPR029062">
    <property type="entry name" value="Class_I_gatase-like"/>
</dbReference>
<dbReference type="GO" id="GO:0019172">
    <property type="term" value="F:glyoxalase III activity"/>
    <property type="evidence" value="ECO:0007669"/>
    <property type="project" value="TreeGrafter"/>
</dbReference>
<protein>
    <recommendedName>
        <fullName evidence="6">DJ-1/PfpI domain-containing protein</fullName>
    </recommendedName>
</protein>
<dbReference type="SUPFAM" id="SSF52317">
    <property type="entry name" value="Class I glutamine amidotransferase-like"/>
    <property type="match status" value="1"/>
</dbReference>
<evidence type="ECO:0000313" key="5">
    <source>
        <dbReference type="Proteomes" id="UP000075714"/>
    </source>
</evidence>
<gene>
    <name evidence="4" type="ORF">GPECTOR_110g234</name>
</gene>
<dbReference type="PANTHER" id="PTHR48094:SF11">
    <property type="entry name" value="GLUTATHIONE-INDEPENDENT GLYOXALASE HSP31-RELATED"/>
    <property type="match status" value="1"/>
</dbReference>
<keyword evidence="2" id="KW-0456">Lyase</keyword>
<evidence type="ECO:0008006" key="6">
    <source>
        <dbReference type="Google" id="ProtNLM"/>
    </source>
</evidence>
<dbReference type="STRING" id="33097.A0A150FZA3"/>
<sequence>MTKRVVIVCTSCDKLGDEPTGCWAEEVVAPYHVFKKHGYEVTIASIKGGEIPMDDASLNPPYLTKEVTGFSDAEEYAVAKEKLVPFMLEARLRELGGLYEAAKEQWAPHAVRDGKLVTGQNPASSALTATKVVEALSS</sequence>
<evidence type="ECO:0000256" key="3">
    <source>
        <dbReference type="ARBA" id="ARBA00038493"/>
    </source>
</evidence>
<keyword evidence="5" id="KW-1185">Reference proteome</keyword>
<dbReference type="Proteomes" id="UP000075714">
    <property type="component" value="Unassembled WGS sequence"/>
</dbReference>
<dbReference type="AlphaFoldDB" id="A0A150FZA3"/>
<organism evidence="4 5">
    <name type="scientific">Gonium pectorale</name>
    <name type="common">Green alga</name>
    <dbReference type="NCBI Taxonomy" id="33097"/>
    <lineage>
        <taxon>Eukaryota</taxon>
        <taxon>Viridiplantae</taxon>
        <taxon>Chlorophyta</taxon>
        <taxon>core chlorophytes</taxon>
        <taxon>Chlorophyceae</taxon>
        <taxon>CS clade</taxon>
        <taxon>Chlamydomonadales</taxon>
        <taxon>Volvocaceae</taxon>
        <taxon>Gonium</taxon>
    </lineage>
</organism>
<dbReference type="OrthoDB" id="543156at2759"/>
<dbReference type="PANTHER" id="PTHR48094">
    <property type="entry name" value="PROTEIN/NUCLEIC ACID DEGLYCASE DJ-1-RELATED"/>
    <property type="match status" value="1"/>
</dbReference>
<proteinExistence type="inferred from homology"/>